<comment type="subcellular location">
    <subcellularLocation>
        <location evidence="1">Periplasm</location>
    </subcellularLocation>
</comment>
<feature type="domain" description="SsuA/THI5-like" evidence="4">
    <location>
        <begin position="52"/>
        <end position="254"/>
    </location>
</feature>
<evidence type="ECO:0000313" key="5">
    <source>
        <dbReference type="EMBL" id="MCQ4334140.1"/>
    </source>
</evidence>
<dbReference type="AlphaFoldDB" id="A0A9R1CU99"/>
<dbReference type="Proteomes" id="UP001139494">
    <property type="component" value="Unassembled WGS sequence"/>
</dbReference>
<dbReference type="InterPro" id="IPR015168">
    <property type="entry name" value="SsuA/THI5"/>
</dbReference>
<dbReference type="PANTHER" id="PTHR30024:SF47">
    <property type="entry name" value="TAURINE-BINDING PERIPLASMIC PROTEIN"/>
    <property type="match status" value="1"/>
</dbReference>
<comment type="similarity">
    <text evidence="2">Belongs to the bacterial solute-binding protein SsuA/TauA family.</text>
</comment>
<evidence type="ECO:0000259" key="4">
    <source>
        <dbReference type="Pfam" id="PF09084"/>
    </source>
</evidence>
<gene>
    <name evidence="5" type="ORF">KM295_11740</name>
</gene>
<accession>A0A9R1CU99</accession>
<dbReference type="RefSeq" id="WP_256030177.1">
    <property type="nucleotide sequence ID" value="NZ_JAHLKM010000017.1"/>
</dbReference>
<dbReference type="SUPFAM" id="SSF53850">
    <property type="entry name" value="Periplasmic binding protein-like II"/>
    <property type="match status" value="1"/>
</dbReference>
<dbReference type="PANTHER" id="PTHR30024">
    <property type="entry name" value="ALIPHATIC SULFONATES-BINDING PROTEIN-RELATED"/>
    <property type="match status" value="1"/>
</dbReference>
<evidence type="ECO:0000256" key="3">
    <source>
        <dbReference type="ARBA" id="ARBA00022729"/>
    </source>
</evidence>
<organism evidence="5 6">
    <name type="scientific">Natronomonas aquatica</name>
    <dbReference type="NCBI Taxonomy" id="2841590"/>
    <lineage>
        <taxon>Archaea</taxon>
        <taxon>Methanobacteriati</taxon>
        <taxon>Methanobacteriota</taxon>
        <taxon>Stenosarchaea group</taxon>
        <taxon>Halobacteria</taxon>
        <taxon>Halobacteriales</taxon>
        <taxon>Natronomonadaceae</taxon>
        <taxon>Natronomonas</taxon>
    </lineage>
</organism>
<dbReference type="Gene3D" id="3.40.190.10">
    <property type="entry name" value="Periplasmic binding protein-like II"/>
    <property type="match status" value="2"/>
</dbReference>
<sequence length="336" mass="36188">MKRRAVLGAVGVGVSAGLGGCLGSGTDGEGTSLRTVEVESSISVAVFRWGIQEGVWTDRGIDLSFETAPFGRYNRQIVDNEADIGAPSAVAQLEFMDRGEPLVFVGPQQNMFNRMFADADDESIVDPTDLAGKTFGLPAALSSTTSTVHRVLVEDEYGFDIVEDTADTRAAEPPALWEFLQEGELDAISQFSGFTIRGIADEGVKTVFDPYELWYQRTGVGIPTTAFTARPDWLSEHGREVEDFLAGWAAALESFEANAETALEEFGEAAGITGSDEAATVVELMGDGVVFGPAYYDEELVEAHWTFFELLADAGAVSLGDRETTFRTAEELEADT</sequence>
<evidence type="ECO:0000256" key="1">
    <source>
        <dbReference type="ARBA" id="ARBA00004418"/>
    </source>
</evidence>
<dbReference type="EMBL" id="JAHLKM010000017">
    <property type="protein sequence ID" value="MCQ4334140.1"/>
    <property type="molecule type" value="Genomic_DNA"/>
</dbReference>
<comment type="caution">
    <text evidence="5">The sequence shown here is derived from an EMBL/GenBank/DDBJ whole genome shotgun (WGS) entry which is preliminary data.</text>
</comment>
<reference evidence="5" key="1">
    <citation type="journal article" date="2023" name="Front. Microbiol.">
        <title>Genomic-based phylogenetic and metabolic analyses of the genus Natronomonas, and description of Natronomonas aquatica sp. nov.</title>
        <authorList>
            <person name="Garcia-Roldan A."/>
            <person name="Duran-Viseras A."/>
            <person name="de la Haba R.R."/>
            <person name="Corral P."/>
            <person name="Sanchez-Porro C."/>
            <person name="Ventosa A."/>
        </authorList>
    </citation>
    <scope>NUCLEOTIDE SEQUENCE</scope>
    <source>
        <strain evidence="5">F2-12</strain>
    </source>
</reference>
<evidence type="ECO:0000256" key="2">
    <source>
        <dbReference type="ARBA" id="ARBA00010742"/>
    </source>
</evidence>
<dbReference type="GO" id="GO:0042597">
    <property type="term" value="C:periplasmic space"/>
    <property type="evidence" value="ECO:0007669"/>
    <property type="project" value="UniProtKB-SubCell"/>
</dbReference>
<protein>
    <submittedName>
        <fullName evidence="5">ABC transporter substrate-binding protein</fullName>
    </submittedName>
</protein>
<keyword evidence="6" id="KW-1185">Reference proteome</keyword>
<proteinExistence type="inferred from homology"/>
<keyword evidence="3" id="KW-0732">Signal</keyword>
<dbReference type="PROSITE" id="PS51257">
    <property type="entry name" value="PROKAR_LIPOPROTEIN"/>
    <property type="match status" value="1"/>
</dbReference>
<evidence type="ECO:0000313" key="6">
    <source>
        <dbReference type="Proteomes" id="UP001139494"/>
    </source>
</evidence>
<name>A0A9R1CU99_9EURY</name>
<dbReference type="Pfam" id="PF09084">
    <property type="entry name" value="NMT1"/>
    <property type="match status" value="1"/>
</dbReference>